<feature type="compositionally biased region" description="Basic residues" evidence="1">
    <location>
        <begin position="139"/>
        <end position="157"/>
    </location>
</feature>
<evidence type="ECO:0000313" key="2">
    <source>
        <dbReference type="EMBL" id="KAI5326047.1"/>
    </source>
</evidence>
<reference evidence="2 3" key="1">
    <citation type="journal article" date="2022" name="G3 (Bethesda)">
        <title>Whole-genome sequence and methylome profiling of the almond [Prunus dulcis (Mill.) D.A. Webb] cultivar 'Nonpareil'.</title>
        <authorList>
            <person name="D'Amico-Willman K.M."/>
            <person name="Ouma W.Z."/>
            <person name="Meulia T."/>
            <person name="Sideli G.M."/>
            <person name="Gradziel T.M."/>
            <person name="Fresnedo-Ramirez J."/>
        </authorList>
    </citation>
    <scope>NUCLEOTIDE SEQUENCE [LARGE SCALE GENOMIC DNA]</scope>
    <source>
        <strain evidence="2">Clone GOH B32 T37-40</strain>
    </source>
</reference>
<protein>
    <submittedName>
        <fullName evidence="2">Uncharacterized protein</fullName>
    </submittedName>
</protein>
<sequence length="292" mass="32454">MLGQSKAAYKWLEERAAAHWSRSHFTTVPKCDILINNLCECFNAAILEARDKPIVTLLERIKTYLKLRMARLRETVGPHEVGSRIFVIVEKNTIESGQCIASYAGRGRPTYDRAYEGYISPMPSQAYWRKIGHGQSRGARARGSTRGRRAVRGRCARGRGATASGEGVDTATANVSRTTTASGTGGVRSRGAVKDRDVMSEQQQTQARPKFNGVMLARGEKKSSCPPSYKEDQSICWFTTSPRFKFPTCESFMFISSFTTYPKFTSSSRFKFTSSSSLKLTTSNNSNFSKKA</sequence>
<evidence type="ECO:0000313" key="3">
    <source>
        <dbReference type="Proteomes" id="UP001054821"/>
    </source>
</evidence>
<dbReference type="EMBL" id="JAJFAZ020000006">
    <property type="protein sequence ID" value="KAI5326047.1"/>
    <property type="molecule type" value="Genomic_DNA"/>
</dbReference>
<evidence type="ECO:0000256" key="1">
    <source>
        <dbReference type="SAM" id="MobiDB-lite"/>
    </source>
</evidence>
<proteinExistence type="predicted"/>
<name>A0AAD4YXI1_PRUDU</name>
<gene>
    <name evidence="2" type="ORF">L3X38_035121</name>
</gene>
<feature type="region of interest" description="Disordered" evidence="1">
    <location>
        <begin position="134"/>
        <end position="168"/>
    </location>
</feature>
<organism evidence="2 3">
    <name type="scientific">Prunus dulcis</name>
    <name type="common">Almond</name>
    <name type="synonym">Amygdalus dulcis</name>
    <dbReference type="NCBI Taxonomy" id="3755"/>
    <lineage>
        <taxon>Eukaryota</taxon>
        <taxon>Viridiplantae</taxon>
        <taxon>Streptophyta</taxon>
        <taxon>Embryophyta</taxon>
        <taxon>Tracheophyta</taxon>
        <taxon>Spermatophyta</taxon>
        <taxon>Magnoliopsida</taxon>
        <taxon>eudicotyledons</taxon>
        <taxon>Gunneridae</taxon>
        <taxon>Pentapetalae</taxon>
        <taxon>rosids</taxon>
        <taxon>fabids</taxon>
        <taxon>Rosales</taxon>
        <taxon>Rosaceae</taxon>
        <taxon>Amygdaloideae</taxon>
        <taxon>Amygdaleae</taxon>
        <taxon>Prunus</taxon>
    </lineage>
</organism>
<keyword evidence="3" id="KW-1185">Reference proteome</keyword>
<comment type="caution">
    <text evidence="2">The sequence shown here is derived from an EMBL/GenBank/DDBJ whole genome shotgun (WGS) entry which is preliminary data.</text>
</comment>
<accession>A0AAD4YXI1</accession>
<dbReference type="AlphaFoldDB" id="A0AAD4YXI1"/>
<dbReference type="Proteomes" id="UP001054821">
    <property type="component" value="Chromosome 6"/>
</dbReference>